<name>A0ABR2UN51_9PEZI</name>
<comment type="similarity">
    <text evidence="1">Belongs to the short-chain dehydrogenases/reductases (SDR) family.</text>
</comment>
<dbReference type="InterPro" id="IPR057326">
    <property type="entry name" value="KR_dom"/>
</dbReference>
<dbReference type="InterPro" id="IPR002347">
    <property type="entry name" value="SDR_fam"/>
</dbReference>
<dbReference type="SUPFAM" id="SSF51735">
    <property type="entry name" value="NAD(P)-binding Rossmann-fold domains"/>
    <property type="match status" value="1"/>
</dbReference>
<evidence type="ECO:0000259" key="3">
    <source>
        <dbReference type="SMART" id="SM00822"/>
    </source>
</evidence>
<gene>
    <name evidence="4" type="ORF">SUNI508_10247</name>
</gene>
<keyword evidence="5" id="KW-1185">Reference proteome</keyword>
<dbReference type="PANTHER" id="PTHR42901">
    <property type="entry name" value="ALCOHOL DEHYDROGENASE"/>
    <property type="match status" value="1"/>
</dbReference>
<dbReference type="Gene3D" id="3.40.50.720">
    <property type="entry name" value="NAD(P)-binding Rossmann-like Domain"/>
    <property type="match status" value="1"/>
</dbReference>
<dbReference type="PRINTS" id="PR00081">
    <property type="entry name" value="GDHRDH"/>
</dbReference>
<dbReference type="Pfam" id="PF00106">
    <property type="entry name" value="adh_short"/>
    <property type="match status" value="1"/>
</dbReference>
<dbReference type="EMBL" id="JARVKF010000413">
    <property type="protein sequence ID" value="KAK9415769.1"/>
    <property type="molecule type" value="Genomic_DNA"/>
</dbReference>
<organism evidence="4 5">
    <name type="scientific">Seiridium unicorne</name>
    <dbReference type="NCBI Taxonomy" id="138068"/>
    <lineage>
        <taxon>Eukaryota</taxon>
        <taxon>Fungi</taxon>
        <taxon>Dikarya</taxon>
        <taxon>Ascomycota</taxon>
        <taxon>Pezizomycotina</taxon>
        <taxon>Sordariomycetes</taxon>
        <taxon>Xylariomycetidae</taxon>
        <taxon>Amphisphaeriales</taxon>
        <taxon>Sporocadaceae</taxon>
        <taxon>Seiridium</taxon>
    </lineage>
</organism>
<dbReference type="SMART" id="SM00822">
    <property type="entry name" value="PKS_KR"/>
    <property type="match status" value="1"/>
</dbReference>
<dbReference type="Proteomes" id="UP001408356">
    <property type="component" value="Unassembled WGS sequence"/>
</dbReference>
<dbReference type="InterPro" id="IPR036291">
    <property type="entry name" value="NAD(P)-bd_dom_sf"/>
</dbReference>
<evidence type="ECO:0000313" key="5">
    <source>
        <dbReference type="Proteomes" id="UP001408356"/>
    </source>
</evidence>
<accession>A0ABR2UN51</accession>
<dbReference type="PANTHER" id="PTHR42901:SF1">
    <property type="entry name" value="ALCOHOL DEHYDROGENASE"/>
    <property type="match status" value="1"/>
</dbReference>
<protein>
    <submittedName>
        <fullName evidence="4">Oxidoreductase</fullName>
    </submittedName>
</protein>
<evidence type="ECO:0000256" key="1">
    <source>
        <dbReference type="ARBA" id="ARBA00006484"/>
    </source>
</evidence>
<keyword evidence="2" id="KW-0560">Oxidoreductase</keyword>
<evidence type="ECO:0000256" key="2">
    <source>
        <dbReference type="ARBA" id="ARBA00023002"/>
    </source>
</evidence>
<feature type="domain" description="Ketoreductase" evidence="3">
    <location>
        <begin position="32"/>
        <end position="199"/>
    </location>
</feature>
<reference evidence="4 5" key="1">
    <citation type="journal article" date="2024" name="J. Plant Pathol.">
        <title>Sequence and assembly of the genome of Seiridium unicorne, isolate CBS 538.82, causal agent of cypress canker disease.</title>
        <authorList>
            <person name="Scali E."/>
            <person name="Rocca G.D."/>
            <person name="Danti R."/>
            <person name="Garbelotto M."/>
            <person name="Barberini S."/>
            <person name="Baroncelli R."/>
            <person name="Emiliani G."/>
        </authorList>
    </citation>
    <scope>NUCLEOTIDE SEQUENCE [LARGE SCALE GENOMIC DNA]</scope>
    <source>
        <strain evidence="4 5">BM-138-508</strain>
    </source>
</reference>
<dbReference type="CDD" id="cd05233">
    <property type="entry name" value="SDR_c"/>
    <property type="match status" value="1"/>
</dbReference>
<sequence length="307" mass="32810">MTAPFPSPTSKWHANIYESISPTRPELSAKGKTVVVTGGGTGIGAETALYFAEAGASRIALLGRRKQPLLDTKASIELKFAAVEVFVASTDVTNKSEVDSAFAKFAGDGKIHVLVSNAAIIGPMEPPRDGDPEEFLEATQKNIGGALFVAQAFLRYASPDAVAINISSSAAHVNFGPGFSSYSVAKFGIVKLWDVLAFGNPELSVFHVHPGVVDTAMNKESGGVAAVGSADDVSLPAGFNVWLASPEARFLKGKFLWVNWDVDELKARAKEIQNSAQLEIQLVGWPFERPGWKFQAQSTDSKLVWSQ</sequence>
<evidence type="ECO:0000313" key="4">
    <source>
        <dbReference type="EMBL" id="KAK9415769.1"/>
    </source>
</evidence>
<proteinExistence type="inferred from homology"/>
<comment type="caution">
    <text evidence="4">The sequence shown here is derived from an EMBL/GenBank/DDBJ whole genome shotgun (WGS) entry which is preliminary data.</text>
</comment>